<evidence type="ECO:0000313" key="1">
    <source>
        <dbReference type="EMBL" id="KAJ9077059.1"/>
    </source>
</evidence>
<dbReference type="Proteomes" id="UP001165960">
    <property type="component" value="Unassembled WGS sequence"/>
</dbReference>
<accession>A0ACC2TQY4</accession>
<evidence type="ECO:0000313" key="2">
    <source>
        <dbReference type="Proteomes" id="UP001165960"/>
    </source>
</evidence>
<gene>
    <name evidence="1" type="primary">RPA12</name>
    <name evidence="1" type="ORF">DSO57_1020321</name>
</gene>
<keyword evidence="1" id="KW-0804">Transcription</keyword>
<name>A0ACC2TQY4_9FUNG</name>
<dbReference type="EMBL" id="QTSX02002224">
    <property type="protein sequence ID" value="KAJ9077059.1"/>
    <property type="molecule type" value="Genomic_DNA"/>
</dbReference>
<protein>
    <submittedName>
        <fullName evidence="1">DNA-directed RNA polymerase I core subunit rpa12</fullName>
    </submittedName>
</protein>
<proteinExistence type="predicted"/>
<keyword evidence="2" id="KW-1185">Reference proteome</keyword>
<reference evidence="1" key="1">
    <citation type="submission" date="2022-04" db="EMBL/GenBank/DDBJ databases">
        <title>Genome of the entomopathogenic fungus Entomophthora muscae.</title>
        <authorList>
            <person name="Elya C."/>
            <person name="Lovett B.R."/>
            <person name="Lee E."/>
            <person name="Macias A.M."/>
            <person name="Hajek A.E."/>
            <person name="De Bivort B.L."/>
            <person name="Kasson M.T."/>
            <person name="De Fine Licht H.H."/>
            <person name="Stajich J.E."/>
        </authorList>
    </citation>
    <scope>NUCLEOTIDE SEQUENCE</scope>
    <source>
        <strain evidence="1">Berkeley</strain>
    </source>
</reference>
<comment type="caution">
    <text evidence="1">The sequence shown here is derived from an EMBL/GenBank/DDBJ whole genome shotgun (WGS) entry which is preliminary data.</text>
</comment>
<organism evidence="1 2">
    <name type="scientific">Entomophthora muscae</name>
    <dbReference type="NCBI Taxonomy" id="34485"/>
    <lineage>
        <taxon>Eukaryota</taxon>
        <taxon>Fungi</taxon>
        <taxon>Fungi incertae sedis</taxon>
        <taxon>Zoopagomycota</taxon>
        <taxon>Entomophthoromycotina</taxon>
        <taxon>Entomophthoromycetes</taxon>
        <taxon>Entomophthorales</taxon>
        <taxon>Entomophthoraceae</taxon>
        <taxon>Entomophthora</taxon>
    </lineage>
</organism>
<keyword evidence="1" id="KW-0240">DNA-directed RNA polymerase</keyword>
<sequence length="130" mass="14334">MTSSTEIQPTPIFVGTMAFCPHCGNLMDPPSKNPVSTCGSCGYAYKLEDNSVRVISKSQPSAFQSSLKSKRELVQRQSLAREEAATIQEECPKCGAPEMCFHTMQLRSADEGQTVFYNCIKCGYKYSLNS</sequence>